<organism evidence="2 3">
    <name type="scientific">Portunus trituberculatus</name>
    <name type="common">Swimming crab</name>
    <name type="synonym">Neptunus trituberculatus</name>
    <dbReference type="NCBI Taxonomy" id="210409"/>
    <lineage>
        <taxon>Eukaryota</taxon>
        <taxon>Metazoa</taxon>
        <taxon>Ecdysozoa</taxon>
        <taxon>Arthropoda</taxon>
        <taxon>Crustacea</taxon>
        <taxon>Multicrustacea</taxon>
        <taxon>Malacostraca</taxon>
        <taxon>Eumalacostraca</taxon>
        <taxon>Eucarida</taxon>
        <taxon>Decapoda</taxon>
        <taxon>Pleocyemata</taxon>
        <taxon>Brachyura</taxon>
        <taxon>Eubrachyura</taxon>
        <taxon>Portunoidea</taxon>
        <taxon>Portunidae</taxon>
        <taxon>Portuninae</taxon>
        <taxon>Portunus</taxon>
    </lineage>
</organism>
<accession>A0A5B7I8A4</accession>
<feature type="compositionally biased region" description="Gly residues" evidence="1">
    <location>
        <begin position="44"/>
        <end position="62"/>
    </location>
</feature>
<dbReference type="Proteomes" id="UP000324222">
    <property type="component" value="Unassembled WGS sequence"/>
</dbReference>
<proteinExistence type="predicted"/>
<evidence type="ECO:0000256" key="1">
    <source>
        <dbReference type="SAM" id="MobiDB-lite"/>
    </source>
</evidence>
<gene>
    <name evidence="2" type="ORF">E2C01_074542</name>
</gene>
<dbReference type="EMBL" id="VSRR010052618">
    <property type="protein sequence ID" value="MPC79982.1"/>
    <property type="molecule type" value="Genomic_DNA"/>
</dbReference>
<keyword evidence="3" id="KW-1185">Reference proteome</keyword>
<comment type="caution">
    <text evidence="2">The sequence shown here is derived from an EMBL/GenBank/DDBJ whole genome shotgun (WGS) entry which is preliminary data.</text>
</comment>
<feature type="region of interest" description="Disordered" evidence="1">
    <location>
        <begin position="33"/>
        <end position="62"/>
    </location>
</feature>
<evidence type="ECO:0000313" key="2">
    <source>
        <dbReference type="EMBL" id="MPC79982.1"/>
    </source>
</evidence>
<dbReference type="AlphaFoldDB" id="A0A5B7I8A4"/>
<sequence>MKGQKGNWDRNFPLDYTYSQVATLIKTGIEYWTGPEPLNRTGVQGRGSGRGGEVGGEGEGTL</sequence>
<evidence type="ECO:0000313" key="3">
    <source>
        <dbReference type="Proteomes" id="UP000324222"/>
    </source>
</evidence>
<protein>
    <submittedName>
        <fullName evidence="2">Uncharacterized protein</fullName>
    </submittedName>
</protein>
<reference evidence="2 3" key="1">
    <citation type="submission" date="2019-05" db="EMBL/GenBank/DDBJ databases">
        <title>Another draft genome of Portunus trituberculatus and its Hox gene families provides insights of decapod evolution.</title>
        <authorList>
            <person name="Jeong J.-H."/>
            <person name="Song I."/>
            <person name="Kim S."/>
            <person name="Choi T."/>
            <person name="Kim D."/>
            <person name="Ryu S."/>
            <person name="Kim W."/>
        </authorList>
    </citation>
    <scope>NUCLEOTIDE SEQUENCE [LARGE SCALE GENOMIC DNA]</scope>
    <source>
        <tissue evidence="2">Muscle</tissue>
    </source>
</reference>
<name>A0A5B7I8A4_PORTR</name>